<dbReference type="Proteomes" id="UP000617340">
    <property type="component" value="Unassembled WGS sequence"/>
</dbReference>
<gene>
    <name evidence="1" type="ORF">HZH68_007686</name>
</gene>
<evidence type="ECO:0000313" key="2">
    <source>
        <dbReference type="Proteomes" id="UP000617340"/>
    </source>
</evidence>
<evidence type="ECO:0000313" key="1">
    <source>
        <dbReference type="EMBL" id="KAF7399094.1"/>
    </source>
</evidence>
<dbReference type="AlphaFoldDB" id="A0A834N8S4"/>
<comment type="caution">
    <text evidence="1">The sequence shown here is derived from an EMBL/GenBank/DDBJ whole genome shotgun (WGS) entry which is preliminary data.</text>
</comment>
<accession>A0A834N8S4</accession>
<reference evidence="1" key="1">
    <citation type="journal article" date="2020" name="G3 (Bethesda)">
        <title>High-Quality Assemblies for Three Invasive Social Wasps from the &lt;i&gt;Vespula&lt;/i&gt; Genus.</title>
        <authorList>
            <person name="Harrop T.W.R."/>
            <person name="Guhlin J."/>
            <person name="McLaughlin G.M."/>
            <person name="Permina E."/>
            <person name="Stockwell P."/>
            <person name="Gilligan J."/>
            <person name="Le Lec M.F."/>
            <person name="Gruber M.A.M."/>
            <person name="Quinn O."/>
            <person name="Lovegrove M."/>
            <person name="Duncan E.J."/>
            <person name="Remnant E.J."/>
            <person name="Van Eeckhoven J."/>
            <person name="Graham B."/>
            <person name="Knapp R.A."/>
            <person name="Langford K.W."/>
            <person name="Kronenberg Z."/>
            <person name="Press M.O."/>
            <person name="Eacker S.M."/>
            <person name="Wilson-Rankin E.E."/>
            <person name="Purcell J."/>
            <person name="Lester P.J."/>
            <person name="Dearden P.K."/>
        </authorList>
    </citation>
    <scope>NUCLEOTIDE SEQUENCE</scope>
    <source>
        <strain evidence="1">Linc-1</strain>
    </source>
</reference>
<keyword evidence="2" id="KW-1185">Reference proteome</keyword>
<protein>
    <submittedName>
        <fullName evidence="1">Uncharacterized protein</fullName>
    </submittedName>
</protein>
<sequence>MFSFKIVVIMNLADRTGLLRISFPHLSCSTAVSNNLQPCAAAEILMLFDVLGTVGVVPHEANGNIGTYVVCKTINLYLLTPWSAQRQIW</sequence>
<dbReference type="EMBL" id="JACSDZ010000007">
    <property type="protein sequence ID" value="KAF7399094.1"/>
    <property type="molecule type" value="Genomic_DNA"/>
</dbReference>
<name>A0A834N8S4_VESGE</name>
<proteinExistence type="predicted"/>
<organism evidence="1 2">
    <name type="scientific">Vespula germanica</name>
    <name type="common">German yellow jacket</name>
    <name type="synonym">Paravespula germanica</name>
    <dbReference type="NCBI Taxonomy" id="30212"/>
    <lineage>
        <taxon>Eukaryota</taxon>
        <taxon>Metazoa</taxon>
        <taxon>Ecdysozoa</taxon>
        <taxon>Arthropoda</taxon>
        <taxon>Hexapoda</taxon>
        <taxon>Insecta</taxon>
        <taxon>Pterygota</taxon>
        <taxon>Neoptera</taxon>
        <taxon>Endopterygota</taxon>
        <taxon>Hymenoptera</taxon>
        <taxon>Apocrita</taxon>
        <taxon>Aculeata</taxon>
        <taxon>Vespoidea</taxon>
        <taxon>Vespidae</taxon>
        <taxon>Vespinae</taxon>
        <taxon>Vespula</taxon>
    </lineage>
</organism>